<proteinExistence type="predicted"/>
<gene>
    <name evidence="1" type="ORF">FD12_GL002021</name>
</gene>
<reference evidence="1 2" key="1">
    <citation type="journal article" date="2015" name="Genome Announc.">
        <title>Expanding the biotechnology potential of lactobacilli through comparative genomics of 213 strains and associated genera.</title>
        <authorList>
            <person name="Sun Z."/>
            <person name="Harris H.M."/>
            <person name="McCann A."/>
            <person name="Guo C."/>
            <person name="Argimon S."/>
            <person name="Zhang W."/>
            <person name="Yang X."/>
            <person name="Jeffery I.B."/>
            <person name="Cooney J.C."/>
            <person name="Kagawa T.F."/>
            <person name="Liu W."/>
            <person name="Song Y."/>
            <person name="Salvetti E."/>
            <person name="Wrobel A."/>
            <person name="Rasinkangas P."/>
            <person name="Parkhill J."/>
            <person name="Rea M.C."/>
            <person name="O'Sullivan O."/>
            <person name="Ritari J."/>
            <person name="Douillard F.P."/>
            <person name="Paul Ross R."/>
            <person name="Yang R."/>
            <person name="Briner A.E."/>
            <person name="Felis G.E."/>
            <person name="de Vos W.M."/>
            <person name="Barrangou R."/>
            <person name="Klaenhammer T.R."/>
            <person name="Caufield P.W."/>
            <person name="Cui Y."/>
            <person name="Zhang H."/>
            <person name="O'Toole P.W."/>
        </authorList>
    </citation>
    <scope>NUCLEOTIDE SEQUENCE [LARGE SCALE GENOMIC DNA]</scope>
    <source>
        <strain evidence="1 2">DSM 19907</strain>
    </source>
</reference>
<dbReference type="Proteomes" id="UP000051977">
    <property type="component" value="Unassembled WGS sequence"/>
</dbReference>
<comment type="caution">
    <text evidence="1">The sequence shown here is derived from an EMBL/GenBank/DDBJ whole genome shotgun (WGS) entry which is preliminary data.</text>
</comment>
<keyword evidence="2" id="KW-1185">Reference proteome</keyword>
<sequence length="93" mass="10931">MVNTAKAMIYSTKPNHISDLNQFLTAKTTVEIQQLFDRIQGLYGQKGFKQRSNPNYIYLYSLITQFPDEEIIEPNKVQIKYYIGIDEFLVYDL</sequence>
<accession>A0ABR5PDW4</accession>
<name>A0ABR5PDW4_9LACO</name>
<organism evidence="1 2">
    <name type="scientific">Lentilactobacillus rapi DSM 19907 = JCM 15042</name>
    <dbReference type="NCBI Taxonomy" id="1423795"/>
    <lineage>
        <taxon>Bacteria</taxon>
        <taxon>Bacillati</taxon>
        <taxon>Bacillota</taxon>
        <taxon>Bacilli</taxon>
        <taxon>Lactobacillales</taxon>
        <taxon>Lactobacillaceae</taxon>
        <taxon>Lentilactobacillus</taxon>
    </lineage>
</organism>
<protein>
    <submittedName>
        <fullName evidence="1">Uncharacterized protein</fullName>
    </submittedName>
</protein>
<dbReference type="EMBL" id="AZEI01000037">
    <property type="protein sequence ID" value="KRL17135.1"/>
    <property type="molecule type" value="Genomic_DNA"/>
</dbReference>
<evidence type="ECO:0000313" key="2">
    <source>
        <dbReference type="Proteomes" id="UP000051977"/>
    </source>
</evidence>
<evidence type="ECO:0000313" key="1">
    <source>
        <dbReference type="EMBL" id="KRL17135.1"/>
    </source>
</evidence>